<dbReference type="eggNOG" id="COG1214">
    <property type="taxonomic scope" value="Bacteria"/>
</dbReference>
<dbReference type="Pfam" id="PF00814">
    <property type="entry name" value="TsaD"/>
    <property type="match status" value="1"/>
</dbReference>
<evidence type="ECO:0000256" key="2">
    <source>
        <dbReference type="ARBA" id="ARBA00019012"/>
    </source>
</evidence>
<dbReference type="KEGG" id="ftc:DA46_2027"/>
<organism evidence="5">
    <name type="scientific">Francisella tularensis subsp. holarctica</name>
    <dbReference type="NCBI Taxonomy" id="119857"/>
    <lineage>
        <taxon>Bacteria</taxon>
        <taxon>Pseudomonadati</taxon>
        <taxon>Pseudomonadota</taxon>
        <taxon>Gammaproteobacteria</taxon>
        <taxon>Thiotrichales</taxon>
        <taxon>Francisellaceae</taxon>
        <taxon>Francisella</taxon>
    </lineage>
</organism>
<evidence type="ECO:0000256" key="1">
    <source>
        <dbReference type="ARBA" id="ARBA00010493"/>
    </source>
</evidence>
<dbReference type="GO" id="GO:0005829">
    <property type="term" value="C:cytosol"/>
    <property type="evidence" value="ECO:0007669"/>
    <property type="project" value="TreeGrafter"/>
</dbReference>
<dbReference type="PANTHER" id="PTHR11735:SF11">
    <property type="entry name" value="TRNA THREONYLCARBAMOYLADENOSINE BIOSYNTHESIS PROTEIN TSAB"/>
    <property type="match status" value="1"/>
</dbReference>
<dbReference type="CDD" id="cd24032">
    <property type="entry name" value="ASKHA_NBD_TsaB"/>
    <property type="match status" value="1"/>
</dbReference>
<evidence type="ECO:0000259" key="4">
    <source>
        <dbReference type="Pfam" id="PF00814"/>
    </source>
</evidence>
<evidence type="ECO:0000256" key="3">
    <source>
        <dbReference type="ARBA" id="ARBA00032446"/>
    </source>
</evidence>
<name>A0A0B3VPE1_FRATU</name>
<dbReference type="OMA" id="IPMIHAK"/>
<dbReference type="KEGG" id="ftv:CH67_1117"/>
<dbReference type="AlphaFoldDB" id="A0A0B3VPE1"/>
<proteinExistence type="inferred from homology"/>
<dbReference type="InterPro" id="IPR022496">
    <property type="entry name" value="T6A_TsaB"/>
</dbReference>
<dbReference type="GO" id="GO:0016740">
    <property type="term" value="F:transferase activity"/>
    <property type="evidence" value="ECO:0007669"/>
    <property type="project" value="UniProtKB-KW"/>
</dbReference>
<dbReference type="InterPro" id="IPR000905">
    <property type="entry name" value="Gcp-like_dom"/>
</dbReference>
<evidence type="ECO:0000313" key="6">
    <source>
        <dbReference type="EMBL" id="NDS68153.1"/>
    </source>
</evidence>
<dbReference type="InterPro" id="IPR043129">
    <property type="entry name" value="ATPase_NBD"/>
</dbReference>
<protein>
    <recommendedName>
        <fullName evidence="2">tRNA threonylcarbamoyladenosine biosynthesis protein TsaB</fullName>
    </recommendedName>
    <alternativeName>
        <fullName evidence="3">t(6)A37 threonylcarbamoyladenosine biosynthesis protein TsaB</fullName>
    </alternativeName>
</protein>
<comment type="caution">
    <text evidence="5">The sequence shown here is derived from an EMBL/GenBank/DDBJ whole genome shotgun (WGS) entry which is preliminary data.</text>
</comment>
<sequence length="212" mass="23813">MNFLLLDTSSKYCSVVLSAAGELYNDTREIPRQHNKYLLEMIQGVFAKAAVNIKDLDFIAYGVGPGSFVGVRLAAAVCQGFAVGLDIPVIGFSSMFALAKSVTTESQKVAVILDAKMDDFYLGLYDKDKDQIITENVYKLEEYSQDLYAGYQLVGESIAELQLKNDDFKIDVANVVEYVYKQYQKQKYDGTLTQETFPVYLRGTSHWQAKKE</sequence>
<dbReference type="EMBL" id="JAAGKH010000011">
    <property type="protein sequence ID" value="NDR88539.1"/>
    <property type="molecule type" value="Genomic_DNA"/>
</dbReference>
<accession>A0A0B3VPE1</accession>
<gene>
    <name evidence="5" type="primary">tsaB</name>
    <name evidence="6" type="ORF">FWI86_03480</name>
    <name evidence="5" type="ORF">FWJ04_02240</name>
</gene>
<comment type="similarity">
    <text evidence="1">Belongs to the KAE1 / TsaD family. TsaB subfamily.</text>
</comment>
<dbReference type="Gene3D" id="3.30.420.40">
    <property type="match status" value="2"/>
</dbReference>
<reference evidence="5" key="1">
    <citation type="submission" date="2019-08" db="EMBL/GenBank/DDBJ databases">
        <authorList>
            <person name="Busch A."/>
        </authorList>
    </citation>
    <scope>NUCLEOTIDE SEQUENCE</scope>
    <source>
        <strain evidence="6">15T0085</strain>
        <strain evidence="5">17T1429</strain>
    </source>
</reference>
<dbReference type="EMBL" id="JAAGJP010000016">
    <property type="protein sequence ID" value="NDS68153.1"/>
    <property type="molecule type" value="Genomic_DNA"/>
</dbReference>
<evidence type="ECO:0000313" key="5">
    <source>
        <dbReference type="EMBL" id="NDR88539.1"/>
    </source>
</evidence>
<dbReference type="KEGG" id="ftz:CH68_849"/>
<reference evidence="5" key="2">
    <citation type="submission" date="2020-02" db="EMBL/GenBank/DDBJ databases">
        <title>Using affinity propagation clustering for identifying bacterial clades and subclades with whole-genome sequences of Francisella tularensis.</title>
        <authorList>
            <person name="Homeier-Bachmann T."/>
            <person name="Abdel-Glil M.Y."/>
            <person name="Hackbart A."/>
            <person name="Hotzel H."/>
            <person name="Tomaso H."/>
        </authorList>
    </citation>
    <scope>NUCLEOTIDE SEQUENCE</scope>
    <source>
        <strain evidence="6">15T0085</strain>
        <strain evidence="5">17T1429</strain>
    </source>
</reference>
<dbReference type="RefSeq" id="WP_003015315.1">
    <property type="nucleotide sequence ID" value="NZ_CP009693.1"/>
</dbReference>
<dbReference type="PANTHER" id="PTHR11735">
    <property type="entry name" value="TRNA N6-ADENOSINE THREONYLCARBAMOYLTRANSFERASE"/>
    <property type="match status" value="1"/>
</dbReference>
<dbReference type="HOGENOM" id="CLU_064886_3_0_6"/>
<dbReference type="SUPFAM" id="SSF53067">
    <property type="entry name" value="Actin-like ATPase domain"/>
    <property type="match status" value="1"/>
</dbReference>
<dbReference type="NCBIfam" id="TIGR03725">
    <property type="entry name" value="T6A_YeaZ"/>
    <property type="match status" value="1"/>
</dbReference>
<keyword evidence="5" id="KW-0808">Transferase</keyword>
<feature type="domain" description="Gcp-like" evidence="4">
    <location>
        <begin position="31"/>
        <end position="159"/>
    </location>
</feature>
<dbReference type="GO" id="GO:0002949">
    <property type="term" value="P:tRNA threonylcarbamoyladenosine modification"/>
    <property type="evidence" value="ECO:0007669"/>
    <property type="project" value="InterPro"/>
</dbReference>